<dbReference type="PIRSF" id="PIRSF005902">
    <property type="entry name" value="DNase_TatD"/>
    <property type="match status" value="1"/>
</dbReference>
<dbReference type="PANTHER" id="PTHR47176:SF1">
    <property type="entry name" value="OS04G0577500 PROTEIN"/>
    <property type="match status" value="1"/>
</dbReference>
<dbReference type="InterPro" id="IPR001130">
    <property type="entry name" value="TatD-like"/>
</dbReference>
<feature type="binding site" evidence="1">
    <location>
        <position position="140"/>
    </location>
    <ligand>
        <name>a divalent metal cation</name>
        <dbReference type="ChEBI" id="CHEBI:60240"/>
        <label>2</label>
    </ligand>
</feature>
<gene>
    <name evidence="2" type="ORF">Ae201684_008244</name>
</gene>
<dbReference type="AlphaFoldDB" id="A0A6G0X645"/>
<evidence type="ECO:0000256" key="1">
    <source>
        <dbReference type="PIRSR" id="PIRSR005902-1"/>
    </source>
</evidence>
<name>A0A6G0X645_9STRA</name>
<feature type="binding site" evidence="1">
    <location>
        <position position="215"/>
    </location>
    <ligand>
        <name>a divalent metal cation</name>
        <dbReference type="ChEBI" id="CHEBI:60240"/>
        <label>1</label>
    </ligand>
</feature>
<keyword evidence="1" id="KW-0479">Metal-binding</keyword>
<feature type="binding site" evidence="1">
    <location>
        <position position="163"/>
    </location>
    <ligand>
        <name>a divalent metal cation</name>
        <dbReference type="ChEBI" id="CHEBI:60240"/>
        <label>2</label>
    </ligand>
</feature>
<evidence type="ECO:0000313" key="3">
    <source>
        <dbReference type="Proteomes" id="UP000481153"/>
    </source>
</evidence>
<keyword evidence="3" id="KW-1185">Reference proteome</keyword>
<dbReference type="VEuPathDB" id="FungiDB:AeMF1_013916"/>
<dbReference type="GO" id="GO:0016788">
    <property type="term" value="F:hydrolase activity, acting on ester bonds"/>
    <property type="evidence" value="ECO:0007669"/>
    <property type="project" value="InterPro"/>
</dbReference>
<evidence type="ECO:0000313" key="2">
    <source>
        <dbReference type="EMBL" id="KAF0735333.1"/>
    </source>
</evidence>
<dbReference type="EMBL" id="VJMJ01000100">
    <property type="protein sequence ID" value="KAF0735333.1"/>
    <property type="molecule type" value="Genomic_DNA"/>
</dbReference>
<comment type="caution">
    <text evidence="2">The sequence shown here is derived from an EMBL/GenBank/DDBJ whole genome shotgun (WGS) entry which is preliminary data.</text>
</comment>
<reference evidence="2 3" key="1">
    <citation type="submission" date="2019-07" db="EMBL/GenBank/DDBJ databases">
        <title>Genomics analysis of Aphanomyces spp. identifies a new class of oomycete effector associated with host adaptation.</title>
        <authorList>
            <person name="Gaulin E."/>
        </authorList>
    </citation>
    <scope>NUCLEOTIDE SEQUENCE [LARGE SCALE GENOMIC DNA]</scope>
    <source>
        <strain evidence="2 3">ATCC 201684</strain>
    </source>
</reference>
<feature type="binding site" evidence="1">
    <location>
        <position position="14"/>
    </location>
    <ligand>
        <name>a divalent metal cation</name>
        <dbReference type="ChEBI" id="CHEBI:60240"/>
        <label>1</label>
    </ligand>
</feature>
<dbReference type="GO" id="GO:0046872">
    <property type="term" value="F:metal ion binding"/>
    <property type="evidence" value="ECO:0007669"/>
    <property type="project" value="UniProtKB-KW"/>
</dbReference>
<organism evidence="2 3">
    <name type="scientific">Aphanomyces euteiches</name>
    <dbReference type="NCBI Taxonomy" id="100861"/>
    <lineage>
        <taxon>Eukaryota</taxon>
        <taxon>Sar</taxon>
        <taxon>Stramenopiles</taxon>
        <taxon>Oomycota</taxon>
        <taxon>Saprolegniomycetes</taxon>
        <taxon>Saprolegniales</taxon>
        <taxon>Verrucalvaceae</taxon>
        <taxon>Aphanomyces</taxon>
    </lineage>
</organism>
<dbReference type="PANTHER" id="PTHR47176">
    <property type="entry name" value="OSJNBA0020J04.13 PROTEIN"/>
    <property type="match status" value="1"/>
</dbReference>
<proteinExistence type="predicted"/>
<evidence type="ECO:0008006" key="4">
    <source>
        <dbReference type="Google" id="ProtNLM"/>
    </source>
</evidence>
<dbReference type="InterPro" id="IPR032466">
    <property type="entry name" value="Metal_Hydrolase"/>
</dbReference>
<feature type="binding site" evidence="1">
    <location>
        <position position="12"/>
    </location>
    <ligand>
        <name>a divalent metal cation</name>
        <dbReference type="ChEBI" id="CHEBI:60240"/>
        <label>1</label>
    </ligand>
</feature>
<feature type="binding site" evidence="1">
    <location>
        <position position="102"/>
    </location>
    <ligand>
        <name>a divalent metal cation</name>
        <dbReference type="ChEBI" id="CHEBI:60240"/>
        <label>1</label>
    </ligand>
</feature>
<sequence length="278" mass="30629">MQGGRRQVIDAHCHLQDPRLRSSISKVFERAAAYGVTHIATCSCNEAEWAEYETIQWPDRDVAAVLPAFGLHPWYAGDASPSSYLMSLRRILGVFPRSMVGEIGLCKSKRGKQVPIDVQERAFVDQLHLAQELQRPVVIHCVGAHGRVLEQLQSVRVPHVVLHSFSGPLEMVRAFGKLPFPVYFSFTAKQCLAPSEKQQAILAAVPDHRILLETDAPDQRPTDEALADHAVGAIPWNEPAVVSLAVDSVAVCRSTSPDDMARRVRANAQAAFQLVDAE</sequence>
<dbReference type="Proteomes" id="UP000481153">
    <property type="component" value="Unassembled WGS sequence"/>
</dbReference>
<dbReference type="SUPFAM" id="SSF51556">
    <property type="entry name" value="Metallo-dependent hydrolases"/>
    <property type="match status" value="1"/>
</dbReference>
<accession>A0A6G0X645</accession>
<dbReference type="Pfam" id="PF01026">
    <property type="entry name" value="TatD_DNase"/>
    <property type="match status" value="1"/>
</dbReference>
<dbReference type="CDD" id="cd01310">
    <property type="entry name" value="TatD_DNAse"/>
    <property type="match status" value="1"/>
</dbReference>
<protein>
    <recommendedName>
        <fullName evidence="4">TatD related DNase</fullName>
    </recommendedName>
</protein>
<dbReference type="Gene3D" id="3.20.20.140">
    <property type="entry name" value="Metal-dependent hydrolases"/>
    <property type="match status" value="1"/>
</dbReference>